<accession>A0A0F9GJU6</accession>
<comment type="caution">
    <text evidence="2">The sequence shown here is derived from an EMBL/GenBank/DDBJ whole genome shotgun (WGS) entry which is preliminary data.</text>
</comment>
<organism evidence="2">
    <name type="scientific">marine sediment metagenome</name>
    <dbReference type="NCBI Taxonomy" id="412755"/>
    <lineage>
        <taxon>unclassified sequences</taxon>
        <taxon>metagenomes</taxon>
        <taxon>ecological metagenomes</taxon>
    </lineage>
</organism>
<feature type="transmembrane region" description="Helical" evidence="1">
    <location>
        <begin position="52"/>
        <end position="72"/>
    </location>
</feature>
<proteinExistence type="predicted"/>
<sequence length="78" mass="9246">MLNRRRIKKKVKKYHWLIILIVTTITSMWIYGMVKVYYPDPLYIGFGQYLDLGTGIIIFSLILSGFVVGIFFNQKKKR</sequence>
<gene>
    <name evidence="2" type="ORF">LCGC14_1817810</name>
</gene>
<reference evidence="2" key="1">
    <citation type="journal article" date="2015" name="Nature">
        <title>Complex archaea that bridge the gap between prokaryotes and eukaryotes.</title>
        <authorList>
            <person name="Spang A."/>
            <person name="Saw J.H."/>
            <person name="Jorgensen S.L."/>
            <person name="Zaremba-Niedzwiedzka K."/>
            <person name="Martijn J."/>
            <person name="Lind A.E."/>
            <person name="van Eijk R."/>
            <person name="Schleper C."/>
            <person name="Guy L."/>
            <person name="Ettema T.J."/>
        </authorList>
    </citation>
    <scope>NUCLEOTIDE SEQUENCE</scope>
</reference>
<evidence type="ECO:0000313" key="2">
    <source>
        <dbReference type="EMBL" id="KKL99094.1"/>
    </source>
</evidence>
<name>A0A0F9GJU6_9ZZZZ</name>
<evidence type="ECO:0000256" key="1">
    <source>
        <dbReference type="SAM" id="Phobius"/>
    </source>
</evidence>
<protein>
    <submittedName>
        <fullName evidence="2">Uncharacterized protein</fullName>
    </submittedName>
</protein>
<keyword evidence="1" id="KW-0472">Membrane</keyword>
<dbReference type="EMBL" id="LAZR01017755">
    <property type="protein sequence ID" value="KKL99094.1"/>
    <property type="molecule type" value="Genomic_DNA"/>
</dbReference>
<keyword evidence="1" id="KW-1133">Transmembrane helix</keyword>
<feature type="transmembrane region" description="Helical" evidence="1">
    <location>
        <begin position="14"/>
        <end position="32"/>
    </location>
</feature>
<dbReference type="AlphaFoldDB" id="A0A0F9GJU6"/>
<keyword evidence="1" id="KW-0812">Transmembrane</keyword>